<evidence type="ECO:0000313" key="2">
    <source>
        <dbReference type="Proteomes" id="UP000051213"/>
    </source>
</evidence>
<dbReference type="AlphaFoldDB" id="A0A0R2TXZ9"/>
<dbReference type="EMBL" id="LICA01000461">
    <property type="protein sequence ID" value="KRO91608.1"/>
    <property type="molecule type" value="Genomic_DNA"/>
</dbReference>
<dbReference type="Gene3D" id="3.30.1540.10">
    <property type="entry name" value="formyl-coa transferase, domain 3"/>
    <property type="match status" value="1"/>
</dbReference>
<dbReference type="Pfam" id="PF02515">
    <property type="entry name" value="CoA_transf_3"/>
    <property type="match status" value="1"/>
</dbReference>
<reference evidence="1 2" key="1">
    <citation type="submission" date="2015-10" db="EMBL/GenBank/DDBJ databases">
        <title>Metagenome-Assembled Genomes uncover a global brackish microbiome.</title>
        <authorList>
            <person name="Hugerth L.W."/>
            <person name="Larsson J."/>
            <person name="Alneberg J."/>
            <person name="Lindh M.V."/>
            <person name="Legrand C."/>
            <person name="Pinhassi J."/>
            <person name="Andersson A.F."/>
        </authorList>
    </citation>
    <scope>NUCLEOTIDE SEQUENCE [LARGE SCALE GENOMIC DNA]</scope>
    <source>
        <strain evidence="1">BACL26 MAG-121220-bin70</strain>
    </source>
</reference>
<dbReference type="PANTHER" id="PTHR48228">
    <property type="entry name" value="SUCCINYL-COA--D-CITRAMALATE COA-TRANSFERASE"/>
    <property type="match status" value="1"/>
</dbReference>
<evidence type="ECO:0000313" key="1">
    <source>
        <dbReference type="EMBL" id="KRO91608.1"/>
    </source>
</evidence>
<dbReference type="PANTHER" id="PTHR48228:SF5">
    <property type="entry name" value="ALPHA-METHYLACYL-COA RACEMASE"/>
    <property type="match status" value="1"/>
</dbReference>
<dbReference type="InterPro" id="IPR023606">
    <property type="entry name" value="CoA-Trfase_III_dom_1_sf"/>
</dbReference>
<dbReference type="GO" id="GO:0003824">
    <property type="term" value="F:catalytic activity"/>
    <property type="evidence" value="ECO:0007669"/>
    <property type="project" value="InterPro"/>
</dbReference>
<gene>
    <name evidence="1" type="ORF">ABS24_03975</name>
</gene>
<protein>
    <submittedName>
        <fullName evidence="1">Carnitine dehydratase</fullName>
    </submittedName>
</protein>
<proteinExistence type="predicted"/>
<dbReference type="Proteomes" id="UP000051213">
    <property type="component" value="Unassembled WGS sequence"/>
</dbReference>
<dbReference type="Gene3D" id="3.40.50.10540">
    <property type="entry name" value="Crotonobetainyl-coa:carnitine coa-transferase, domain 1"/>
    <property type="match status" value="1"/>
</dbReference>
<dbReference type="InterPro" id="IPR003673">
    <property type="entry name" value="CoA-Trfase_fam_III"/>
</dbReference>
<name>A0A0R2TXZ9_9GAMM</name>
<dbReference type="InterPro" id="IPR050509">
    <property type="entry name" value="CoA-transferase_III"/>
</dbReference>
<dbReference type="SUPFAM" id="SSF89796">
    <property type="entry name" value="CoA-transferase family III (CaiB/BaiF)"/>
    <property type="match status" value="1"/>
</dbReference>
<dbReference type="InterPro" id="IPR044855">
    <property type="entry name" value="CoA-Trfase_III_dom3_sf"/>
</dbReference>
<organism evidence="1 2">
    <name type="scientific">SAR92 bacterium BACL26 MAG-121220-bin70</name>
    <dbReference type="NCBI Taxonomy" id="1655626"/>
    <lineage>
        <taxon>Bacteria</taxon>
        <taxon>Pseudomonadati</taxon>
        <taxon>Pseudomonadota</taxon>
        <taxon>Gammaproteobacteria</taxon>
        <taxon>Cellvibrionales</taxon>
        <taxon>Porticoccaceae</taxon>
        <taxon>SAR92 clade</taxon>
    </lineage>
</organism>
<comment type="caution">
    <text evidence="1">The sequence shown here is derived from an EMBL/GenBank/DDBJ whole genome shotgun (WGS) entry which is preliminary data.</text>
</comment>
<feature type="non-terminal residue" evidence="1">
    <location>
        <position position="294"/>
    </location>
</feature>
<sequence length="294" mass="31557">MGPLSGKTIIEFAGLGPGPYAGMMLADMGAEVIRVERPGGQWLTAGGNPKYDVHNRGKSSICINMKSAEGLACAKKLIKSADALIEGYRPGVMEKLGLGPDECLEINPKLVYGRMTGWGQTGPLAQTAGHDINYIALTGALHAIGQKGQKPSIPLNLVGDFGGGGMMLAFGVVCAFLETQNSGQGQIIDCSIVDGTVSLMGFFYSQLQAGIGTDKRGENMLDSGAFFYDVYETSDGGYISLGSIEPQFFRLLVDLLGLDEADRKEWIQNHWAPQTWPQMAEKLEALIKTKTRDE</sequence>
<accession>A0A0R2TXZ9</accession>